<evidence type="ECO:0000313" key="1">
    <source>
        <dbReference type="EMBL" id="HIZ30692.1"/>
    </source>
</evidence>
<comment type="caution">
    <text evidence="1">The sequence shown here is derived from an EMBL/GenBank/DDBJ whole genome shotgun (WGS) entry which is preliminary data.</text>
</comment>
<accession>A0A9D2E4K4</accession>
<sequence length="168" mass="19302">MKRMFPVLKADEKNEIEDGSIIEALPYCKENCNRKSCSKFYSQLQHAETGFYICPIGLSAYVSSMKDSRTIYTSMRIKGHYNKKTASILEQSGLEEKCFGPVIGEEMFFRLKACDTQVRDQESIVESTKNIHAELLHDIRKICAHIKNKSEEIIRLDEHAEEVSKNCN</sequence>
<evidence type="ECO:0000313" key="2">
    <source>
        <dbReference type="Proteomes" id="UP000824035"/>
    </source>
</evidence>
<feature type="non-terminal residue" evidence="1">
    <location>
        <position position="168"/>
    </location>
</feature>
<proteinExistence type="predicted"/>
<reference evidence="1" key="2">
    <citation type="submission" date="2021-04" db="EMBL/GenBank/DDBJ databases">
        <authorList>
            <person name="Gilroy R."/>
        </authorList>
    </citation>
    <scope>NUCLEOTIDE SEQUENCE</scope>
    <source>
        <strain evidence="1">ChiGjej4B4-18154</strain>
    </source>
</reference>
<protein>
    <submittedName>
        <fullName evidence="1">Uncharacterized protein</fullName>
    </submittedName>
</protein>
<dbReference type="EMBL" id="DXBV01000049">
    <property type="protein sequence ID" value="HIZ30692.1"/>
    <property type="molecule type" value="Genomic_DNA"/>
</dbReference>
<dbReference type="AlphaFoldDB" id="A0A9D2E4K4"/>
<organism evidence="1 2">
    <name type="scientific">Candidatus Allofournierella merdipullorum</name>
    <dbReference type="NCBI Taxonomy" id="2838595"/>
    <lineage>
        <taxon>Bacteria</taxon>
        <taxon>Bacillati</taxon>
        <taxon>Bacillota</taxon>
        <taxon>Clostridia</taxon>
        <taxon>Eubacteriales</taxon>
        <taxon>Oscillospiraceae</taxon>
        <taxon>Allofournierella</taxon>
    </lineage>
</organism>
<reference evidence="1" key="1">
    <citation type="journal article" date="2021" name="PeerJ">
        <title>Extensive microbial diversity within the chicken gut microbiome revealed by metagenomics and culture.</title>
        <authorList>
            <person name="Gilroy R."/>
            <person name="Ravi A."/>
            <person name="Getino M."/>
            <person name="Pursley I."/>
            <person name="Horton D.L."/>
            <person name="Alikhan N.F."/>
            <person name="Baker D."/>
            <person name="Gharbi K."/>
            <person name="Hall N."/>
            <person name="Watson M."/>
            <person name="Adriaenssens E.M."/>
            <person name="Foster-Nyarko E."/>
            <person name="Jarju S."/>
            <person name="Secka A."/>
            <person name="Antonio M."/>
            <person name="Oren A."/>
            <person name="Chaudhuri R.R."/>
            <person name="La Ragione R."/>
            <person name="Hildebrand F."/>
            <person name="Pallen M.J."/>
        </authorList>
    </citation>
    <scope>NUCLEOTIDE SEQUENCE</scope>
    <source>
        <strain evidence="1">ChiGjej4B4-18154</strain>
    </source>
</reference>
<name>A0A9D2E4K4_9FIRM</name>
<dbReference type="Proteomes" id="UP000824035">
    <property type="component" value="Unassembled WGS sequence"/>
</dbReference>
<gene>
    <name evidence="1" type="ORF">H9813_05605</name>
</gene>